<gene>
    <name evidence="1" type="ORF">PXEA_LOCUS10222</name>
</gene>
<reference evidence="1" key="1">
    <citation type="submission" date="2018-11" db="EMBL/GenBank/DDBJ databases">
        <authorList>
            <consortium name="Pathogen Informatics"/>
        </authorList>
    </citation>
    <scope>NUCLEOTIDE SEQUENCE</scope>
</reference>
<dbReference type="AlphaFoldDB" id="A0A3S5A797"/>
<organism evidence="1 2">
    <name type="scientific">Protopolystoma xenopodis</name>
    <dbReference type="NCBI Taxonomy" id="117903"/>
    <lineage>
        <taxon>Eukaryota</taxon>
        <taxon>Metazoa</taxon>
        <taxon>Spiralia</taxon>
        <taxon>Lophotrochozoa</taxon>
        <taxon>Platyhelminthes</taxon>
        <taxon>Monogenea</taxon>
        <taxon>Polyopisthocotylea</taxon>
        <taxon>Polystomatidea</taxon>
        <taxon>Polystomatidae</taxon>
        <taxon>Protopolystoma</taxon>
    </lineage>
</organism>
<dbReference type="EMBL" id="CAAALY010029834">
    <property type="protein sequence ID" value="VEL16782.1"/>
    <property type="molecule type" value="Genomic_DNA"/>
</dbReference>
<evidence type="ECO:0000313" key="1">
    <source>
        <dbReference type="EMBL" id="VEL16782.1"/>
    </source>
</evidence>
<evidence type="ECO:0000313" key="2">
    <source>
        <dbReference type="Proteomes" id="UP000784294"/>
    </source>
</evidence>
<accession>A0A3S5A797</accession>
<protein>
    <submittedName>
        <fullName evidence="1">Uncharacterized protein</fullName>
    </submittedName>
</protein>
<keyword evidence="2" id="KW-1185">Reference proteome</keyword>
<sequence>MAEQRHRDYPDLTSFGSWGPDGNRRSSGLGCRLCNGVMRKHNPSPGHECALEARVRRGAIVCRCVWDWARNKTWGTWGTVQGLASLLVPTSSDRALCETVAKQSATGCVCACEKAGVIVCHTSRFDKMSVAV</sequence>
<dbReference type="Proteomes" id="UP000784294">
    <property type="component" value="Unassembled WGS sequence"/>
</dbReference>
<proteinExistence type="predicted"/>
<name>A0A3S5A797_9PLAT</name>
<comment type="caution">
    <text evidence="1">The sequence shown here is derived from an EMBL/GenBank/DDBJ whole genome shotgun (WGS) entry which is preliminary data.</text>
</comment>